<organism evidence="2 3">
    <name type="scientific">Dokdonella koreensis DS-123</name>
    <dbReference type="NCBI Taxonomy" id="1300342"/>
    <lineage>
        <taxon>Bacteria</taxon>
        <taxon>Pseudomonadati</taxon>
        <taxon>Pseudomonadota</taxon>
        <taxon>Gammaproteobacteria</taxon>
        <taxon>Lysobacterales</taxon>
        <taxon>Rhodanobacteraceae</taxon>
        <taxon>Dokdonella</taxon>
    </lineage>
</organism>
<dbReference type="AlphaFoldDB" id="A0A167GLQ6"/>
<feature type="transmembrane region" description="Helical" evidence="1">
    <location>
        <begin position="54"/>
        <end position="74"/>
    </location>
</feature>
<gene>
    <name evidence="2" type="ORF">I596_668</name>
</gene>
<sequence>MNAPPRWFTVVAIVALLWNLLGCAAFISDLRLTPADIAQLPEAHQALYAARPTWAVIATAIAVFGGVLGCIALLLRKKWALPVFVLSLIGIVVQDYGLFVLADAATLAGPVAVVLQGLVLVIAIGLIVLSRKAIARGWLK</sequence>
<dbReference type="RefSeq" id="WP_067644043.1">
    <property type="nucleotide sequence ID" value="NZ_CP015249.1"/>
</dbReference>
<evidence type="ECO:0000256" key="1">
    <source>
        <dbReference type="SAM" id="Phobius"/>
    </source>
</evidence>
<dbReference type="PATRIC" id="fig|1300342.3.peg.655"/>
<dbReference type="KEGG" id="dko:I596_668"/>
<evidence type="ECO:0008006" key="4">
    <source>
        <dbReference type="Google" id="ProtNLM"/>
    </source>
</evidence>
<accession>A0A167GLQ6</accession>
<dbReference type="STRING" id="1300342.I596_668"/>
<dbReference type="OrthoDB" id="1143964at2"/>
<feature type="transmembrane region" description="Helical" evidence="1">
    <location>
        <begin position="7"/>
        <end position="27"/>
    </location>
</feature>
<feature type="transmembrane region" description="Helical" evidence="1">
    <location>
        <begin position="81"/>
        <end position="101"/>
    </location>
</feature>
<keyword evidence="1" id="KW-0812">Transmembrane</keyword>
<reference evidence="2 3" key="1">
    <citation type="submission" date="2016-04" db="EMBL/GenBank/DDBJ databases">
        <title>Complete genome sequence of Dokdonella koreensis DS-123T.</title>
        <authorList>
            <person name="Kim J.F."/>
            <person name="Lee H."/>
            <person name="Kwak M.-J."/>
        </authorList>
    </citation>
    <scope>NUCLEOTIDE SEQUENCE [LARGE SCALE GENOMIC DNA]</scope>
    <source>
        <strain evidence="2 3">DS-123</strain>
    </source>
</reference>
<evidence type="ECO:0000313" key="2">
    <source>
        <dbReference type="EMBL" id="ANB16704.1"/>
    </source>
</evidence>
<dbReference type="EMBL" id="CP015249">
    <property type="protein sequence ID" value="ANB16704.1"/>
    <property type="molecule type" value="Genomic_DNA"/>
</dbReference>
<name>A0A167GLQ6_9GAMM</name>
<feature type="transmembrane region" description="Helical" evidence="1">
    <location>
        <begin position="107"/>
        <end position="130"/>
    </location>
</feature>
<protein>
    <recommendedName>
        <fullName evidence="4">Sugar transporter</fullName>
    </recommendedName>
</protein>
<dbReference type="Proteomes" id="UP000076830">
    <property type="component" value="Chromosome"/>
</dbReference>
<keyword evidence="1" id="KW-0472">Membrane</keyword>
<keyword evidence="1" id="KW-1133">Transmembrane helix</keyword>
<evidence type="ECO:0000313" key="3">
    <source>
        <dbReference type="Proteomes" id="UP000076830"/>
    </source>
</evidence>
<keyword evidence="3" id="KW-1185">Reference proteome</keyword>
<proteinExistence type="predicted"/>